<sequence length="535" mass="60530">MRVKFIIFVSLYFIVAHIQCSSVEKYNSHLASKVSVSDLQKDVNYVEYKLNKLHPSLDWYISKEALATKFDSLRTTITEPLTPNEFYFKISPVVASVKQGHMVVIPLVTKLEKKEIKKLNKSEKNPLAQLTFKYYNDELYLDKNYTKDSLLLPGSKIISVENITPQEMNLKYKNTYSSDGLNTSYLSHGFASKFTSYLLGEKQISDSIHFVLQYKDSIYERVLARTKPGKKVVDSLASKKDSIAPVKIVLTKAEKAKKKNDFKIERKKNRYFLYNSLSKDFTRSLSYIPSDSTIAVLKIKGFKHRQHKKAYDSIFNEIEQNKVKTLVLDLRNNGGGSLEEIHNLYSYLTPEPFVFIDTIKVTNRTGVATNRLRAIPLAGKIVLSPFILYTTVKGIVSVKKGKNNEYYLFNKQTKLTVPKANRFDGKLFVLINGGSFSASCVLSSNLKSNNRATFIGEETGGTYNGTVAGTMPLLTLPNSKLKVRVGLQKIAAMGKTEEFGRGIMPDVTIVETPEQIIDKSDPHIEWILANLKNIE</sequence>
<comment type="caution">
    <text evidence="2">The sequence shown here is derived from an EMBL/GenBank/DDBJ whole genome shotgun (WGS) entry which is preliminary data.</text>
</comment>
<dbReference type="PANTHER" id="PTHR32060:SF22">
    <property type="entry name" value="CARBOXYL-TERMINAL-PROCESSING PEPTIDASE 3, CHLOROPLASTIC"/>
    <property type="match status" value="1"/>
</dbReference>
<reference evidence="3" key="1">
    <citation type="journal article" date="2019" name="Int. J. Syst. Evol. Microbiol.">
        <title>The Global Catalogue of Microorganisms (GCM) 10K type strain sequencing project: providing services to taxonomists for standard genome sequencing and annotation.</title>
        <authorList>
            <consortium name="The Broad Institute Genomics Platform"/>
            <consortium name="The Broad Institute Genome Sequencing Center for Infectious Disease"/>
            <person name="Wu L."/>
            <person name="Ma J."/>
        </authorList>
    </citation>
    <scope>NUCLEOTIDE SEQUENCE [LARGE SCALE GENOMIC DNA]</scope>
    <source>
        <strain evidence="3">KCTC 52644</strain>
    </source>
</reference>
<dbReference type="PANTHER" id="PTHR32060">
    <property type="entry name" value="TAIL-SPECIFIC PROTEASE"/>
    <property type="match status" value="1"/>
</dbReference>
<feature type="domain" description="Tail specific protease" evidence="1">
    <location>
        <begin position="257"/>
        <end position="510"/>
    </location>
</feature>
<evidence type="ECO:0000313" key="3">
    <source>
        <dbReference type="Proteomes" id="UP001597549"/>
    </source>
</evidence>
<dbReference type="Gene3D" id="3.90.226.10">
    <property type="entry name" value="2-enoyl-CoA Hydratase, Chain A, domain 1"/>
    <property type="match status" value="1"/>
</dbReference>
<dbReference type="InterPro" id="IPR005151">
    <property type="entry name" value="Tail-specific_protease"/>
</dbReference>
<evidence type="ECO:0000259" key="1">
    <source>
        <dbReference type="SMART" id="SM00245"/>
    </source>
</evidence>
<dbReference type="Proteomes" id="UP001597549">
    <property type="component" value="Unassembled WGS sequence"/>
</dbReference>
<protein>
    <submittedName>
        <fullName evidence="2">S41 family peptidase</fullName>
    </submittedName>
</protein>
<dbReference type="RefSeq" id="WP_379803388.1">
    <property type="nucleotide sequence ID" value="NZ_JBHUOL010000003.1"/>
</dbReference>
<keyword evidence="3" id="KW-1185">Reference proteome</keyword>
<accession>A0ABW5Z3M1</accession>
<dbReference type="SMART" id="SM00245">
    <property type="entry name" value="TSPc"/>
    <property type="match status" value="1"/>
</dbReference>
<dbReference type="EMBL" id="JBHUOL010000003">
    <property type="protein sequence ID" value="MFD2907357.1"/>
    <property type="molecule type" value="Genomic_DNA"/>
</dbReference>
<dbReference type="InterPro" id="IPR029045">
    <property type="entry name" value="ClpP/crotonase-like_dom_sf"/>
</dbReference>
<name>A0ABW5Z3M1_9FLAO</name>
<dbReference type="CDD" id="cd06567">
    <property type="entry name" value="Peptidase_S41"/>
    <property type="match status" value="1"/>
</dbReference>
<organism evidence="2 3">
    <name type="scientific">Flavobacterium ardleyense</name>
    <dbReference type="NCBI Taxonomy" id="2038737"/>
    <lineage>
        <taxon>Bacteria</taxon>
        <taxon>Pseudomonadati</taxon>
        <taxon>Bacteroidota</taxon>
        <taxon>Flavobacteriia</taxon>
        <taxon>Flavobacteriales</taxon>
        <taxon>Flavobacteriaceae</taxon>
        <taxon>Flavobacterium</taxon>
    </lineage>
</organism>
<dbReference type="SUPFAM" id="SSF52096">
    <property type="entry name" value="ClpP/crotonase"/>
    <property type="match status" value="1"/>
</dbReference>
<proteinExistence type="predicted"/>
<evidence type="ECO:0000313" key="2">
    <source>
        <dbReference type="EMBL" id="MFD2907357.1"/>
    </source>
</evidence>
<dbReference type="Pfam" id="PF03572">
    <property type="entry name" value="Peptidase_S41"/>
    <property type="match status" value="1"/>
</dbReference>
<gene>
    <name evidence="2" type="ORF">ACFSX9_01275</name>
</gene>